<accession>A0A0D7B5Y8</accession>
<sequence length="421" mass="47913">MAAAEECNMTLTTPRLSSGRNMRVPKVVLSARPRQDIPPDHVLLRVDRFGFSANNVTYQALGEHPHFRYFDFHSLPESDEVSVEQDGVIPVWGFATVIRSSHPKISVGERVYGYLAPTRFLLLPVSTSDVNKYAFYVPRPHLPRDRRPYNQILRCSSDPQYIPNPYFEDLTMLYRPLFWTAFWCEDWLATSKYRGGASTVLISSASSKTAFCLAYLIHKRDRTIKVVGLTSPKNIGFTKGLGLYDEVLEYDSLTTSPLLHSGERWIYVDVAGNKDFNRHVYDHFASPYTPTLAAVVSLGLTNLSPSTSSASHKWSESDFSVEPSSQPTSAFWPVEENFFMPEWLNVRRRQLDVRDIFSMQQTAWMDLMDNCTEWVEVERVYGAEAVKDSYKSIVTNSVSAKKGLIWSLWDSNAPVAYPTKL</sequence>
<dbReference type="AlphaFoldDB" id="A0A0D7B5Y8"/>
<reference evidence="1 2" key="1">
    <citation type="journal article" date="2015" name="Fungal Genet. Biol.">
        <title>Evolution of novel wood decay mechanisms in Agaricales revealed by the genome sequences of Fistulina hepatica and Cylindrobasidium torrendii.</title>
        <authorList>
            <person name="Floudas D."/>
            <person name="Held B.W."/>
            <person name="Riley R."/>
            <person name="Nagy L.G."/>
            <person name="Koehler G."/>
            <person name="Ransdell A.S."/>
            <person name="Younus H."/>
            <person name="Chow J."/>
            <person name="Chiniquy J."/>
            <person name="Lipzen A."/>
            <person name="Tritt A."/>
            <person name="Sun H."/>
            <person name="Haridas S."/>
            <person name="LaButti K."/>
            <person name="Ohm R.A."/>
            <person name="Kues U."/>
            <person name="Blanchette R.A."/>
            <person name="Grigoriev I.V."/>
            <person name="Minto R.E."/>
            <person name="Hibbett D.S."/>
        </authorList>
    </citation>
    <scope>NUCLEOTIDE SEQUENCE [LARGE SCALE GENOMIC DNA]</scope>
    <source>
        <strain evidence="1 2">FP15055 ss-10</strain>
    </source>
</reference>
<dbReference type="Pfam" id="PF11017">
    <property type="entry name" value="DUF2855"/>
    <property type="match status" value="1"/>
</dbReference>
<keyword evidence="2" id="KW-1185">Reference proteome</keyword>
<gene>
    <name evidence="1" type="ORF">CYLTODRAFT_492180</name>
</gene>
<name>A0A0D7B5Y8_9AGAR</name>
<evidence type="ECO:0000313" key="1">
    <source>
        <dbReference type="EMBL" id="KIY65625.1"/>
    </source>
</evidence>
<dbReference type="OrthoDB" id="192702at2759"/>
<organism evidence="1 2">
    <name type="scientific">Cylindrobasidium torrendii FP15055 ss-10</name>
    <dbReference type="NCBI Taxonomy" id="1314674"/>
    <lineage>
        <taxon>Eukaryota</taxon>
        <taxon>Fungi</taxon>
        <taxon>Dikarya</taxon>
        <taxon>Basidiomycota</taxon>
        <taxon>Agaricomycotina</taxon>
        <taxon>Agaricomycetes</taxon>
        <taxon>Agaricomycetidae</taxon>
        <taxon>Agaricales</taxon>
        <taxon>Marasmiineae</taxon>
        <taxon>Physalacriaceae</taxon>
        <taxon>Cylindrobasidium</taxon>
    </lineage>
</organism>
<dbReference type="Proteomes" id="UP000054007">
    <property type="component" value="Unassembled WGS sequence"/>
</dbReference>
<dbReference type="InterPro" id="IPR021276">
    <property type="entry name" value="DUF2855"/>
</dbReference>
<dbReference type="EMBL" id="KN880583">
    <property type="protein sequence ID" value="KIY65625.1"/>
    <property type="molecule type" value="Genomic_DNA"/>
</dbReference>
<proteinExistence type="predicted"/>
<evidence type="ECO:0000313" key="2">
    <source>
        <dbReference type="Proteomes" id="UP000054007"/>
    </source>
</evidence>
<protein>
    <submittedName>
        <fullName evidence="1">Uncharacterized protein</fullName>
    </submittedName>
</protein>